<dbReference type="InterPro" id="IPR002625">
    <property type="entry name" value="Smr_dom"/>
</dbReference>
<dbReference type="InterPro" id="IPR036063">
    <property type="entry name" value="Smr_dom_sf"/>
</dbReference>
<proteinExistence type="predicted"/>
<sequence length="186" mass="20895">MPKEVSDEDKALFREAVKAVKPLKKSNMIEQDLVVKAQRSHQKAATQTTIVNKPTLNQSTIFLSNYYTHEVQAQSTLSFCRSNIPAKRLRELKQGKIPWQSKLDLHGFQIEAAQDSLVTFILQEIALNHRCILIVHGKGSQNGEPPVLKNLVNHWLPQVPSVIAFHSALPRDGGSGALYVLLKRNR</sequence>
<keyword evidence="3" id="KW-1185">Reference proteome</keyword>
<dbReference type="GO" id="GO:0004520">
    <property type="term" value="F:DNA endonuclease activity"/>
    <property type="evidence" value="ECO:0007669"/>
    <property type="project" value="TreeGrafter"/>
</dbReference>
<dbReference type="Proteomes" id="UP000254968">
    <property type="component" value="Unassembled WGS sequence"/>
</dbReference>
<dbReference type="EC" id="3.1.-.-" evidence="2"/>
<name>A0A378I4G0_9GAMM</name>
<keyword evidence="2" id="KW-0378">Hydrolase</keyword>
<dbReference type="OrthoDB" id="9808881at2"/>
<dbReference type="RefSeq" id="WP_115303305.1">
    <property type="nucleotide sequence ID" value="NZ_CAAAHO010000002.1"/>
</dbReference>
<evidence type="ECO:0000313" key="2">
    <source>
        <dbReference type="EMBL" id="STX29630.1"/>
    </source>
</evidence>
<dbReference type="EMBL" id="UGNV01000001">
    <property type="protein sequence ID" value="STX29630.1"/>
    <property type="molecule type" value="Genomic_DNA"/>
</dbReference>
<evidence type="ECO:0000313" key="3">
    <source>
        <dbReference type="Proteomes" id="UP000254968"/>
    </source>
</evidence>
<dbReference type="PROSITE" id="PS50828">
    <property type="entry name" value="SMR"/>
    <property type="match status" value="1"/>
</dbReference>
<dbReference type="PANTHER" id="PTHR35562">
    <property type="entry name" value="DNA ENDONUCLEASE SMRA-RELATED"/>
    <property type="match status" value="1"/>
</dbReference>
<organism evidence="2 3">
    <name type="scientific">Legionella beliardensis</name>
    <dbReference type="NCBI Taxonomy" id="91822"/>
    <lineage>
        <taxon>Bacteria</taxon>
        <taxon>Pseudomonadati</taxon>
        <taxon>Pseudomonadota</taxon>
        <taxon>Gammaproteobacteria</taxon>
        <taxon>Legionellales</taxon>
        <taxon>Legionellaceae</taxon>
        <taxon>Legionella</taxon>
    </lineage>
</organism>
<protein>
    <submittedName>
        <fullName evidence="2">Smr domain protein, DNA mismatch repair protein-like protein</fullName>
        <ecNumber evidence="2">3.1.-.-</ecNumber>
    </submittedName>
</protein>
<feature type="domain" description="Smr" evidence="1">
    <location>
        <begin position="103"/>
        <end position="183"/>
    </location>
</feature>
<reference evidence="2 3" key="1">
    <citation type="submission" date="2018-06" db="EMBL/GenBank/DDBJ databases">
        <authorList>
            <consortium name="Pathogen Informatics"/>
            <person name="Doyle S."/>
        </authorList>
    </citation>
    <scope>NUCLEOTIDE SEQUENCE [LARGE SCALE GENOMIC DNA]</scope>
    <source>
        <strain evidence="2 3">NCTC13315</strain>
    </source>
</reference>
<dbReference type="GO" id="GO:0016787">
    <property type="term" value="F:hydrolase activity"/>
    <property type="evidence" value="ECO:0007669"/>
    <property type="project" value="UniProtKB-KW"/>
</dbReference>
<dbReference type="SMART" id="SM00463">
    <property type="entry name" value="SMR"/>
    <property type="match status" value="1"/>
</dbReference>
<evidence type="ECO:0000259" key="1">
    <source>
        <dbReference type="PROSITE" id="PS50828"/>
    </source>
</evidence>
<accession>A0A378I4G0</accession>
<dbReference type="PANTHER" id="PTHR35562:SF2">
    <property type="entry name" value="DNA ENDONUCLEASE SMRA-RELATED"/>
    <property type="match status" value="1"/>
</dbReference>
<dbReference type="Pfam" id="PF01713">
    <property type="entry name" value="Smr"/>
    <property type="match status" value="1"/>
</dbReference>
<dbReference type="SUPFAM" id="SSF160443">
    <property type="entry name" value="SMR domain-like"/>
    <property type="match status" value="1"/>
</dbReference>
<dbReference type="AlphaFoldDB" id="A0A378I4G0"/>
<gene>
    <name evidence="2" type="primary">smrA</name>
    <name evidence="2" type="ORF">NCTC13315_02176</name>
</gene>
<dbReference type="Gene3D" id="3.30.1370.110">
    <property type="match status" value="1"/>
</dbReference>